<dbReference type="Proteomes" id="UP001163321">
    <property type="component" value="Chromosome 6"/>
</dbReference>
<gene>
    <name evidence="1" type="ORF">PsorP6_010703</name>
</gene>
<reference evidence="1 2" key="1">
    <citation type="journal article" date="2022" name="bioRxiv">
        <title>The genome of the oomycete Peronosclerospora sorghi, a cosmopolitan pathogen of maize and sorghum, is inflated with dispersed pseudogenes.</title>
        <authorList>
            <person name="Fletcher K."/>
            <person name="Martin F."/>
            <person name="Isakeit T."/>
            <person name="Cavanaugh K."/>
            <person name="Magill C."/>
            <person name="Michelmore R."/>
        </authorList>
    </citation>
    <scope>NUCLEOTIDE SEQUENCE [LARGE SCALE GENOMIC DNA]</scope>
    <source>
        <strain evidence="1">P6</strain>
    </source>
</reference>
<evidence type="ECO:0000313" key="1">
    <source>
        <dbReference type="EMBL" id="KAI9909908.1"/>
    </source>
</evidence>
<comment type="caution">
    <text evidence="1">The sequence shown here is derived from an EMBL/GenBank/DDBJ whole genome shotgun (WGS) entry which is preliminary data.</text>
</comment>
<accession>A0ACC0VTS4</accession>
<evidence type="ECO:0000313" key="2">
    <source>
        <dbReference type="Proteomes" id="UP001163321"/>
    </source>
</evidence>
<dbReference type="EMBL" id="CM047585">
    <property type="protein sequence ID" value="KAI9909908.1"/>
    <property type="molecule type" value="Genomic_DNA"/>
</dbReference>
<organism evidence="1 2">
    <name type="scientific">Peronosclerospora sorghi</name>
    <dbReference type="NCBI Taxonomy" id="230839"/>
    <lineage>
        <taxon>Eukaryota</taxon>
        <taxon>Sar</taxon>
        <taxon>Stramenopiles</taxon>
        <taxon>Oomycota</taxon>
        <taxon>Peronosporomycetes</taxon>
        <taxon>Peronosporales</taxon>
        <taxon>Peronosporaceae</taxon>
        <taxon>Peronosclerospora</taxon>
    </lineage>
</organism>
<name>A0ACC0VTS4_9STRA</name>
<proteinExistence type="predicted"/>
<keyword evidence="2" id="KW-1185">Reference proteome</keyword>
<sequence length="75" mass="8249">MRFYEQAHLRIGSLLLFSIAPQGFGQNIGADGCIDAPVHTVSEQLIAQSNMRFYEQAHLRIGSLLLFSIAPQGFG</sequence>
<protein>
    <submittedName>
        <fullName evidence="1">Uncharacterized protein</fullName>
    </submittedName>
</protein>